<reference evidence="1" key="2">
    <citation type="submission" date="2021-01" db="EMBL/GenBank/DDBJ databases">
        <authorList>
            <person name="Schikora-Tamarit M.A."/>
        </authorList>
    </citation>
    <scope>NUCLEOTIDE SEQUENCE</scope>
    <source>
        <strain evidence="1">NCAIM Y.01608</strain>
    </source>
</reference>
<dbReference type="Proteomes" id="UP000788993">
    <property type="component" value="Unassembled WGS sequence"/>
</dbReference>
<gene>
    <name evidence="1" type="ORF">OGATHE_000574</name>
</gene>
<sequence length="225" mass="24501">MKPLYIKACPRFQGLSLFLFRHNAGLGLGNSLLHSVVSLFLQHQDLESFKVCELRSSFSLGDLLSPGGLGPFGIDVCSSPFLRDGGGSCASWKAFEDQWGQNGLSEGDRLSLDSWAINEDSLLVDDLNDGGKLVVHENDSADLDESPVGSLDAGFSRHRNVYYVNIKIVSNFSKTLQTEVCGGSAWDAAWNCPADFLKNTGRCEESPGETLLEITCTLFSPINYP</sequence>
<keyword evidence="2" id="KW-1185">Reference proteome</keyword>
<proteinExistence type="predicted"/>
<dbReference type="EMBL" id="JAEUBD010000095">
    <property type="protein sequence ID" value="KAH3677920.1"/>
    <property type="molecule type" value="Genomic_DNA"/>
</dbReference>
<evidence type="ECO:0000313" key="1">
    <source>
        <dbReference type="EMBL" id="KAH3677920.1"/>
    </source>
</evidence>
<organism evidence="1 2">
    <name type="scientific">Ogataea polymorpha</name>
    <dbReference type="NCBI Taxonomy" id="460523"/>
    <lineage>
        <taxon>Eukaryota</taxon>
        <taxon>Fungi</taxon>
        <taxon>Dikarya</taxon>
        <taxon>Ascomycota</taxon>
        <taxon>Saccharomycotina</taxon>
        <taxon>Pichiomycetes</taxon>
        <taxon>Pichiales</taxon>
        <taxon>Pichiaceae</taxon>
        <taxon>Ogataea</taxon>
    </lineage>
</organism>
<dbReference type="AlphaFoldDB" id="A0A9P8PUL0"/>
<name>A0A9P8PUL0_9ASCO</name>
<protein>
    <submittedName>
        <fullName evidence="1">Uncharacterized protein</fullName>
    </submittedName>
</protein>
<accession>A0A9P8PUL0</accession>
<reference evidence="1" key="1">
    <citation type="journal article" date="2021" name="Open Biol.">
        <title>Shared evolutionary footprints suggest mitochondrial oxidative damage underlies multiple complex I losses in fungi.</title>
        <authorList>
            <person name="Schikora-Tamarit M.A."/>
            <person name="Marcet-Houben M."/>
            <person name="Nosek J."/>
            <person name="Gabaldon T."/>
        </authorList>
    </citation>
    <scope>NUCLEOTIDE SEQUENCE</scope>
    <source>
        <strain evidence="1">NCAIM Y.01608</strain>
    </source>
</reference>
<evidence type="ECO:0000313" key="2">
    <source>
        <dbReference type="Proteomes" id="UP000788993"/>
    </source>
</evidence>
<comment type="caution">
    <text evidence="1">The sequence shown here is derived from an EMBL/GenBank/DDBJ whole genome shotgun (WGS) entry which is preliminary data.</text>
</comment>